<protein>
    <recommendedName>
        <fullName evidence="4">PDZ domain-containing protein</fullName>
    </recommendedName>
</protein>
<keyword evidence="6" id="KW-1185">Reference proteome</keyword>
<dbReference type="PROSITE" id="PS50106">
    <property type="entry name" value="PDZ"/>
    <property type="match status" value="2"/>
</dbReference>
<evidence type="ECO:0000256" key="3">
    <source>
        <dbReference type="SAM" id="MobiDB-lite"/>
    </source>
</evidence>
<evidence type="ECO:0000313" key="6">
    <source>
        <dbReference type="Proteomes" id="UP001217089"/>
    </source>
</evidence>
<evidence type="ECO:0000259" key="4">
    <source>
        <dbReference type="PROSITE" id="PS50106"/>
    </source>
</evidence>
<feature type="compositionally biased region" description="Low complexity" evidence="3">
    <location>
        <begin position="882"/>
        <end position="902"/>
    </location>
</feature>
<feature type="compositionally biased region" description="Basic and acidic residues" evidence="3">
    <location>
        <begin position="424"/>
        <end position="438"/>
    </location>
</feature>
<dbReference type="InterPro" id="IPR036034">
    <property type="entry name" value="PDZ_sf"/>
</dbReference>
<dbReference type="InterPro" id="IPR003591">
    <property type="entry name" value="Leu-rich_rpt_typical-subtyp"/>
</dbReference>
<gene>
    <name evidence="5" type="ORF">KUTeg_000135</name>
</gene>
<proteinExistence type="predicted"/>
<feature type="compositionally biased region" description="Basic residues" evidence="3">
    <location>
        <begin position="523"/>
        <end position="537"/>
    </location>
</feature>
<dbReference type="InterPro" id="IPR055414">
    <property type="entry name" value="LRR_R13L4/SHOC2-like"/>
</dbReference>
<dbReference type="CDD" id="cd06704">
    <property type="entry name" value="PDZ1_Scribble-like"/>
    <property type="match status" value="1"/>
</dbReference>
<dbReference type="SUPFAM" id="SSF50156">
    <property type="entry name" value="PDZ domain-like"/>
    <property type="match status" value="2"/>
</dbReference>
<sequence>MTMLKCIPLFKACNRQVEYIDRRHCNLTDVPDDVMRYTRSLEELLLDANQIKDLPKSFFRLIQLRKLSLSDNEICRLPPDIANFINLQEMDVSRNDIGDIPDNIKFCKNLQVLDVSSNPFTKVLPEGLTQLRNLTHLGLNDVALERLPPDIGNLSSLESLELRENNLKTLPPSISFLVKLEILDLGSNEIDTLPDIIGSLPNLQELWLDCNELQELPPEIGDLKKLTQLDVSENQLEYLPEEIGGLQNLTDLCLSQNNLESLPDGIGQLKKLSIFKVDQNRLMELNPQIGNCESLQEMILTENNLSELPTSIGRLKNLSNFDVDRNMLAEIPIESHFVRHDTPHPKVLKERHAKFFKGKVSGIDGHVIPHHAKTKEDMVFVPNRDRESDSRWEQEIEEEELRREKQAHKKSSITVEPVPVIKAPELEGPPRSEVRQQEVSEEEESPTETQPLMKEVSISEAPVQIPESEEEEEEQRNESYESEEEYRNGYHDEYNDDENNDISRERKVGFAPEIEDQTERKIGLKRTKTPHHKKNKRIFQNEDSKEKVLEILAALKDNKKPDENEPLMGEVEPPTDVMPPPLPLSPQPAQTSQVPVAVEEEEITIHILRQPGQGLGISIAGGRGSTPYKGDDESVFISRVSEDGPAGKCGVLCGDKLLEVNGISLREADHYDAVDVLKASGNDITMVLGRERIVPNSVPEVNEEEPGTTGFATVSFLPEPDAETIRTKLIRDQNGLGFSIAGGRGSVPFKGNDQAIYVSRIVPGGAADKDNKIKVGDRILSINNVDMQDARHDQAVSMLTGVDNEINLVVYREKFVTKEEAKQSPPSGEKLTKANQPLISWNQTLPSTGHNETFTISQSSVAMATSPVINTSPSPFSAAIPSSYTYPSSPQTSPYQEQQPPATATPPAPVSPRPLSTGLEIYAINCPASKVPLSWF</sequence>
<keyword evidence="1" id="KW-0433">Leucine-rich repeat</keyword>
<feature type="compositionally biased region" description="Acidic residues" evidence="3">
    <location>
        <begin position="467"/>
        <end position="484"/>
    </location>
</feature>
<dbReference type="SUPFAM" id="SSF52058">
    <property type="entry name" value="L domain-like"/>
    <property type="match status" value="1"/>
</dbReference>
<feature type="compositionally biased region" description="Basic and acidic residues" evidence="3">
    <location>
        <begin position="383"/>
        <end position="404"/>
    </location>
</feature>
<dbReference type="InterPro" id="IPR001611">
    <property type="entry name" value="Leu-rich_rpt"/>
</dbReference>
<feature type="domain" description="PDZ" evidence="4">
    <location>
        <begin position="604"/>
        <end position="692"/>
    </location>
</feature>
<dbReference type="InterPro" id="IPR050614">
    <property type="entry name" value="Synaptic_Scaffolding_LAP-MAGUK"/>
</dbReference>
<dbReference type="Gene3D" id="2.30.42.10">
    <property type="match status" value="2"/>
</dbReference>
<dbReference type="PANTHER" id="PTHR23119">
    <property type="entry name" value="DISCS LARGE"/>
    <property type="match status" value="1"/>
</dbReference>
<evidence type="ECO:0000256" key="1">
    <source>
        <dbReference type="ARBA" id="ARBA00022614"/>
    </source>
</evidence>
<dbReference type="Proteomes" id="UP001217089">
    <property type="component" value="Unassembled WGS sequence"/>
</dbReference>
<reference evidence="5 6" key="1">
    <citation type="submission" date="2022-12" db="EMBL/GenBank/DDBJ databases">
        <title>Chromosome-level genome of Tegillarca granosa.</title>
        <authorList>
            <person name="Kim J."/>
        </authorList>
    </citation>
    <scope>NUCLEOTIDE SEQUENCE [LARGE SCALE GENOMIC DNA]</scope>
    <source>
        <strain evidence="5">Teg-2019</strain>
        <tissue evidence="5">Adductor muscle</tissue>
    </source>
</reference>
<evidence type="ECO:0000256" key="2">
    <source>
        <dbReference type="ARBA" id="ARBA00022737"/>
    </source>
</evidence>
<dbReference type="Pfam" id="PF13855">
    <property type="entry name" value="LRR_8"/>
    <property type="match status" value="1"/>
</dbReference>
<dbReference type="InterPro" id="IPR001478">
    <property type="entry name" value="PDZ"/>
</dbReference>
<dbReference type="SMART" id="SM00365">
    <property type="entry name" value="LRR_SD22"/>
    <property type="match status" value="5"/>
</dbReference>
<dbReference type="EMBL" id="JARBDR010000018">
    <property type="protein sequence ID" value="KAJ8321664.1"/>
    <property type="molecule type" value="Genomic_DNA"/>
</dbReference>
<feature type="compositionally biased region" description="Polar residues" evidence="3">
    <location>
        <begin position="833"/>
        <end position="852"/>
    </location>
</feature>
<feature type="region of interest" description="Disordered" evidence="3">
    <location>
        <begin position="558"/>
        <end position="580"/>
    </location>
</feature>
<organism evidence="5 6">
    <name type="scientific">Tegillarca granosa</name>
    <name type="common">Malaysian cockle</name>
    <name type="synonym">Anadara granosa</name>
    <dbReference type="NCBI Taxonomy" id="220873"/>
    <lineage>
        <taxon>Eukaryota</taxon>
        <taxon>Metazoa</taxon>
        <taxon>Spiralia</taxon>
        <taxon>Lophotrochozoa</taxon>
        <taxon>Mollusca</taxon>
        <taxon>Bivalvia</taxon>
        <taxon>Autobranchia</taxon>
        <taxon>Pteriomorphia</taxon>
        <taxon>Arcoida</taxon>
        <taxon>Arcoidea</taxon>
        <taxon>Arcidae</taxon>
        <taxon>Tegillarca</taxon>
    </lineage>
</organism>
<feature type="region of interest" description="Disordered" evidence="3">
    <location>
        <begin position="882"/>
        <end position="912"/>
    </location>
</feature>
<feature type="compositionally biased region" description="Pro residues" evidence="3">
    <location>
        <begin position="903"/>
        <end position="912"/>
    </location>
</feature>
<dbReference type="Pfam" id="PF00595">
    <property type="entry name" value="PDZ"/>
    <property type="match status" value="2"/>
</dbReference>
<dbReference type="PROSITE" id="PS51450">
    <property type="entry name" value="LRR"/>
    <property type="match status" value="6"/>
</dbReference>
<feature type="region of interest" description="Disordered" evidence="3">
    <location>
        <begin position="817"/>
        <end position="852"/>
    </location>
</feature>
<dbReference type="Gene3D" id="3.80.10.10">
    <property type="entry name" value="Ribonuclease Inhibitor"/>
    <property type="match status" value="3"/>
</dbReference>
<feature type="domain" description="PDZ" evidence="4">
    <location>
        <begin position="726"/>
        <end position="814"/>
    </location>
</feature>
<dbReference type="PANTHER" id="PTHR23119:SF44">
    <property type="entry name" value="PROTEIN LAP4"/>
    <property type="match status" value="1"/>
</dbReference>
<name>A0ABQ9FWN8_TEGGR</name>
<dbReference type="Pfam" id="PF23598">
    <property type="entry name" value="LRR_14"/>
    <property type="match status" value="1"/>
</dbReference>
<feature type="region of interest" description="Disordered" evidence="3">
    <location>
        <begin position="383"/>
        <end position="542"/>
    </location>
</feature>
<dbReference type="SMART" id="SM00228">
    <property type="entry name" value="PDZ"/>
    <property type="match status" value="2"/>
</dbReference>
<evidence type="ECO:0000313" key="5">
    <source>
        <dbReference type="EMBL" id="KAJ8321664.1"/>
    </source>
</evidence>
<dbReference type="InterPro" id="IPR032675">
    <property type="entry name" value="LRR_dom_sf"/>
</dbReference>
<comment type="caution">
    <text evidence="5">The sequence shown here is derived from an EMBL/GenBank/DDBJ whole genome shotgun (WGS) entry which is preliminary data.</text>
</comment>
<dbReference type="SMART" id="SM00364">
    <property type="entry name" value="LRR_BAC"/>
    <property type="match status" value="8"/>
</dbReference>
<keyword evidence="2" id="KW-0677">Repeat</keyword>
<dbReference type="SMART" id="SM00369">
    <property type="entry name" value="LRR_TYP"/>
    <property type="match status" value="11"/>
</dbReference>
<accession>A0ABQ9FWN8</accession>
<dbReference type="CDD" id="cd06703">
    <property type="entry name" value="PDZ2_Scribble-like"/>
    <property type="match status" value="1"/>
</dbReference>